<evidence type="ECO:0000259" key="1">
    <source>
        <dbReference type="Pfam" id="PF21818"/>
    </source>
</evidence>
<sequence length="167" mass="18777">MKRLCIVPCGARKIWDKYPDAGPTRADEAYISPFGKACRRYAARFFDRWVILSAKYGFLLPDDIVPENYDLAFDSKRPGIISTRQLQAQMKAKELDTVSEIVVLGGKKHRRVVTAVFGDGYTYRFPLSDCKGIGYMLQRLNQAVMEGKELDGESARGGFCEPPLGSR</sequence>
<evidence type="ECO:0000313" key="4">
    <source>
        <dbReference type="Proteomes" id="UP000198956"/>
    </source>
</evidence>
<dbReference type="AlphaFoldDB" id="A0A1G7ZK76"/>
<evidence type="ECO:0000313" key="3">
    <source>
        <dbReference type="EMBL" id="SDH09015.1"/>
    </source>
</evidence>
<name>A0A1G7ZK76_ANETH</name>
<dbReference type="Pfam" id="PF21818">
    <property type="entry name" value="DUF6884"/>
    <property type="match status" value="1"/>
</dbReference>
<gene>
    <name evidence="2" type="ORF">K3F53_13055</name>
    <name evidence="3" type="ORF">SAMN04489735_101113</name>
</gene>
<keyword evidence="5" id="KW-1185">Reference proteome</keyword>
<reference evidence="2 5" key="2">
    <citation type="submission" date="2021-08" db="EMBL/GenBank/DDBJ databases">
        <title>Complete genome sequence of the strain Aneurinibacillus thermoaerophilus CCM 8960.</title>
        <authorList>
            <person name="Musilova J."/>
            <person name="Kourilova X."/>
            <person name="Pernicova I."/>
            <person name="Bezdicek M."/>
            <person name="Lengerova M."/>
            <person name="Obruca S."/>
            <person name="Sedlar K."/>
        </authorList>
    </citation>
    <scope>NUCLEOTIDE SEQUENCE [LARGE SCALE GENOMIC DNA]</scope>
    <source>
        <strain evidence="2 5">CCM 8960</strain>
    </source>
</reference>
<dbReference type="Proteomes" id="UP000826616">
    <property type="component" value="Chromosome"/>
</dbReference>
<dbReference type="RefSeq" id="WP_057898152.1">
    <property type="nucleotide sequence ID" value="NZ_CP080764.1"/>
</dbReference>
<proteinExistence type="predicted"/>
<evidence type="ECO:0000313" key="2">
    <source>
        <dbReference type="EMBL" id="QYY41829.1"/>
    </source>
</evidence>
<accession>A0A1G7ZK76</accession>
<protein>
    <recommendedName>
        <fullName evidence="1">DUF6884 domain-containing protein</fullName>
    </recommendedName>
</protein>
<organism evidence="3 4">
    <name type="scientific">Aneurinibacillus thermoaerophilus</name>
    <dbReference type="NCBI Taxonomy" id="143495"/>
    <lineage>
        <taxon>Bacteria</taxon>
        <taxon>Bacillati</taxon>
        <taxon>Bacillota</taxon>
        <taxon>Bacilli</taxon>
        <taxon>Bacillales</taxon>
        <taxon>Paenibacillaceae</taxon>
        <taxon>Aneurinibacillus group</taxon>
        <taxon>Aneurinibacillus</taxon>
    </lineage>
</organism>
<dbReference type="OrthoDB" id="2364857at2"/>
<dbReference type="Proteomes" id="UP000198956">
    <property type="component" value="Unassembled WGS sequence"/>
</dbReference>
<dbReference type="InterPro" id="IPR049251">
    <property type="entry name" value="DUF6884"/>
</dbReference>
<evidence type="ECO:0000313" key="5">
    <source>
        <dbReference type="Proteomes" id="UP000826616"/>
    </source>
</evidence>
<dbReference type="GeneID" id="97142305"/>
<dbReference type="EMBL" id="CP080764">
    <property type="protein sequence ID" value="QYY41829.1"/>
    <property type="molecule type" value="Genomic_DNA"/>
</dbReference>
<reference evidence="3 4" key="1">
    <citation type="submission" date="2016-10" db="EMBL/GenBank/DDBJ databases">
        <authorList>
            <person name="de Groot N.N."/>
        </authorList>
    </citation>
    <scope>NUCLEOTIDE SEQUENCE [LARGE SCALE GENOMIC DNA]</scope>
    <source>
        <strain evidence="3 4">L 420-91</strain>
    </source>
</reference>
<feature type="domain" description="DUF6884" evidence="1">
    <location>
        <begin position="22"/>
        <end position="141"/>
    </location>
</feature>
<dbReference type="EMBL" id="FNDE01000011">
    <property type="protein sequence ID" value="SDH09015.1"/>
    <property type="molecule type" value="Genomic_DNA"/>
</dbReference>